<dbReference type="Proteomes" id="UP000000925">
    <property type="component" value="Chromosome"/>
</dbReference>
<keyword evidence="1" id="KW-0732">Signal</keyword>
<dbReference type="AlphaFoldDB" id="D5EN78"/>
<dbReference type="Gene3D" id="1.25.40.10">
    <property type="entry name" value="Tetratricopeptide repeat domain"/>
    <property type="match status" value="1"/>
</dbReference>
<dbReference type="InterPro" id="IPR011990">
    <property type="entry name" value="TPR-like_helical_dom_sf"/>
</dbReference>
<evidence type="ECO:0000313" key="2">
    <source>
        <dbReference type="EMBL" id="ADE53513.1"/>
    </source>
</evidence>
<dbReference type="STRING" id="583355.Caka_0488"/>
<proteinExistence type="predicted"/>
<dbReference type="eggNOG" id="COG4105">
    <property type="taxonomic scope" value="Bacteria"/>
</dbReference>
<gene>
    <name evidence="2" type="ordered locus">Caka_0488</name>
</gene>
<protein>
    <submittedName>
        <fullName evidence="2">Uncharacterized protein</fullName>
    </submittedName>
</protein>
<dbReference type="RefSeq" id="WP_013042238.1">
    <property type="nucleotide sequence ID" value="NC_014008.1"/>
</dbReference>
<dbReference type="EMBL" id="CP001998">
    <property type="protein sequence ID" value="ADE53513.1"/>
    <property type="molecule type" value="Genomic_DNA"/>
</dbReference>
<evidence type="ECO:0000313" key="3">
    <source>
        <dbReference type="Proteomes" id="UP000000925"/>
    </source>
</evidence>
<name>D5EN78_CORAD</name>
<evidence type="ECO:0000256" key="1">
    <source>
        <dbReference type="SAM" id="SignalP"/>
    </source>
</evidence>
<sequence length="368" mass="41455">MKHFSRMRMLQPISSILLSVAVLTCAVSAEQTDIWRSRADRLMQKELAVNWTVNGKQSEINLVKIEGGQLIFTLSGQAGEASIPMDSLSGIWFGTKENSAYNQAVGQLDSDSFTLQHLKPIRNRAYPRLRFVEIPRENCAFADCIRNYVQGLTQLGHYEEASFIIQQLDVSRLGPDFEEQAIRLALKLTEANQGDAAIPIIKQMDITQVEVTNLDFLIDLAHTIRTKNNFEGARDLYAQIASNPAVTTDEASLWAAYCGIQLGEHIENHDFATQVSVLECGEKAFPLQQLVLGTYYLKREQLKEAMRAVSEGIAFARPTEAWTPELMFRSAQLYERIEMPEIAQSVYQELILFFPASEWAEEAQAVIN</sequence>
<accession>D5EN78</accession>
<dbReference type="HOGENOM" id="CLU_751662_0_0_0"/>
<dbReference type="KEGG" id="caa:Caka_0488"/>
<reference evidence="2 3" key="1">
    <citation type="journal article" date="2010" name="Stand. Genomic Sci.">
        <title>Complete genome sequence of Coraliomargarita akajimensis type strain (04OKA010-24).</title>
        <authorList>
            <person name="Mavromatis K."/>
            <person name="Abt B."/>
            <person name="Brambilla E."/>
            <person name="Lapidus A."/>
            <person name="Copeland A."/>
            <person name="Deshpande S."/>
            <person name="Nolan M."/>
            <person name="Lucas S."/>
            <person name="Tice H."/>
            <person name="Cheng J.F."/>
            <person name="Han C."/>
            <person name="Detter J.C."/>
            <person name="Woyke T."/>
            <person name="Goodwin L."/>
            <person name="Pitluck S."/>
            <person name="Held B."/>
            <person name="Brettin T."/>
            <person name="Tapia R."/>
            <person name="Ivanova N."/>
            <person name="Mikhailova N."/>
            <person name="Pati A."/>
            <person name="Liolios K."/>
            <person name="Chen A."/>
            <person name="Palaniappan K."/>
            <person name="Land M."/>
            <person name="Hauser L."/>
            <person name="Chang Y.J."/>
            <person name="Jeffries C.D."/>
            <person name="Rohde M."/>
            <person name="Goker M."/>
            <person name="Bristow J."/>
            <person name="Eisen J.A."/>
            <person name="Markowitz V."/>
            <person name="Hugenholtz P."/>
            <person name="Klenk H.P."/>
            <person name="Kyrpides N.C."/>
        </authorList>
    </citation>
    <scope>NUCLEOTIDE SEQUENCE [LARGE SCALE GENOMIC DNA]</scope>
    <source>
        <strain evidence="3">DSM 45221 / IAM 15411 / JCM 23193 / KCTC 12865</strain>
    </source>
</reference>
<dbReference type="SUPFAM" id="SSF48452">
    <property type="entry name" value="TPR-like"/>
    <property type="match status" value="1"/>
</dbReference>
<feature type="signal peptide" evidence="1">
    <location>
        <begin position="1"/>
        <end position="29"/>
    </location>
</feature>
<feature type="chain" id="PRO_5003070835" evidence="1">
    <location>
        <begin position="30"/>
        <end position="368"/>
    </location>
</feature>
<organism evidence="2 3">
    <name type="scientific">Coraliomargarita akajimensis (strain DSM 45221 / IAM 15411 / JCM 23193 / KCTC 12865 / 04OKA010-24)</name>
    <dbReference type="NCBI Taxonomy" id="583355"/>
    <lineage>
        <taxon>Bacteria</taxon>
        <taxon>Pseudomonadati</taxon>
        <taxon>Verrucomicrobiota</taxon>
        <taxon>Opitutia</taxon>
        <taxon>Puniceicoccales</taxon>
        <taxon>Coraliomargaritaceae</taxon>
        <taxon>Coraliomargarita</taxon>
    </lineage>
</organism>
<keyword evidence="3" id="KW-1185">Reference proteome</keyword>